<dbReference type="GO" id="GO:0004519">
    <property type="term" value="F:endonuclease activity"/>
    <property type="evidence" value="ECO:0007669"/>
    <property type="project" value="UniProtKB-KW"/>
</dbReference>
<reference evidence="2 3" key="1">
    <citation type="submission" date="2019-03" db="EMBL/GenBank/DDBJ databases">
        <title>Draft genome sequences of novel Actinobacteria.</title>
        <authorList>
            <person name="Sahin N."/>
            <person name="Ay H."/>
            <person name="Saygin H."/>
        </authorList>
    </citation>
    <scope>NUCLEOTIDE SEQUENCE [LARGE SCALE GENOMIC DNA]</scope>
    <source>
        <strain evidence="2 3">DSM 41900</strain>
    </source>
</reference>
<sequence length="311" mass="34630">MTAPTPTTTPPNDVEEITVVNWNLENNGLDPDGGCERRDLALDVVEDLDPDIVLRQEETRAAENKERLLREEADRLRLEAVLAPQTTDSTNPTAVFYRAELFEKVDEKLWHTAMWKAVRIPILRLHGTTTPIAVASVHLCHFSPMLRQITAERLTTLADHGNSALIGGDFNSYPWFDDATTLPEWTTVRDSVHYQHRTIWIGDTRVSDGEPDRILAGYTPGGGAPFRELGRHAADELGQREALKPTATLWRNPEQGKAQRIDRMYATPNIASALTRLTVIDGEPVKTASDHACVVATFDKRKLARALTPAA</sequence>
<dbReference type="Pfam" id="PF03372">
    <property type="entry name" value="Exo_endo_phos"/>
    <property type="match status" value="1"/>
</dbReference>
<dbReference type="SUPFAM" id="SSF56219">
    <property type="entry name" value="DNase I-like"/>
    <property type="match status" value="1"/>
</dbReference>
<keyword evidence="2" id="KW-0269">Exonuclease</keyword>
<dbReference type="InterPro" id="IPR036691">
    <property type="entry name" value="Endo/exonu/phosph_ase_sf"/>
</dbReference>
<evidence type="ECO:0000313" key="3">
    <source>
        <dbReference type="Proteomes" id="UP000295345"/>
    </source>
</evidence>
<name>A0A4R4TIX6_9ACTN</name>
<dbReference type="AlphaFoldDB" id="A0A4R4TIX6"/>
<dbReference type="EMBL" id="SMKI01000097">
    <property type="protein sequence ID" value="TDC75684.1"/>
    <property type="molecule type" value="Genomic_DNA"/>
</dbReference>
<protein>
    <submittedName>
        <fullName evidence="2">Endonuclease/exonuclease/phosphatase family protein</fullName>
    </submittedName>
</protein>
<dbReference type="OrthoDB" id="3464120at2"/>
<dbReference type="GO" id="GO:0004527">
    <property type="term" value="F:exonuclease activity"/>
    <property type="evidence" value="ECO:0007669"/>
    <property type="project" value="UniProtKB-KW"/>
</dbReference>
<dbReference type="Proteomes" id="UP000295345">
    <property type="component" value="Unassembled WGS sequence"/>
</dbReference>
<keyword evidence="3" id="KW-1185">Reference proteome</keyword>
<gene>
    <name evidence="2" type="ORF">E1283_11605</name>
</gene>
<keyword evidence="2" id="KW-0540">Nuclease</keyword>
<keyword evidence="2" id="KW-0255">Endonuclease</keyword>
<dbReference type="Gene3D" id="3.60.10.10">
    <property type="entry name" value="Endonuclease/exonuclease/phosphatase"/>
    <property type="match status" value="1"/>
</dbReference>
<feature type="domain" description="Endonuclease/exonuclease/phosphatase" evidence="1">
    <location>
        <begin position="21"/>
        <end position="291"/>
    </location>
</feature>
<accession>A0A4R4TIX6</accession>
<dbReference type="InterPro" id="IPR005135">
    <property type="entry name" value="Endo/exonuclease/phosphatase"/>
</dbReference>
<organism evidence="2 3">
    <name type="scientific">Streptomyces hainanensis</name>
    <dbReference type="NCBI Taxonomy" id="402648"/>
    <lineage>
        <taxon>Bacteria</taxon>
        <taxon>Bacillati</taxon>
        <taxon>Actinomycetota</taxon>
        <taxon>Actinomycetes</taxon>
        <taxon>Kitasatosporales</taxon>
        <taxon>Streptomycetaceae</taxon>
        <taxon>Streptomyces</taxon>
    </lineage>
</organism>
<proteinExistence type="predicted"/>
<evidence type="ECO:0000259" key="1">
    <source>
        <dbReference type="Pfam" id="PF03372"/>
    </source>
</evidence>
<evidence type="ECO:0000313" key="2">
    <source>
        <dbReference type="EMBL" id="TDC75684.1"/>
    </source>
</evidence>
<keyword evidence="2" id="KW-0378">Hydrolase</keyword>
<comment type="caution">
    <text evidence="2">The sequence shown here is derived from an EMBL/GenBank/DDBJ whole genome shotgun (WGS) entry which is preliminary data.</text>
</comment>